<evidence type="ECO:0000256" key="1">
    <source>
        <dbReference type="SAM" id="MobiDB-lite"/>
    </source>
</evidence>
<dbReference type="AlphaFoldDB" id="A0A8H3IAD0"/>
<keyword evidence="3" id="KW-1185">Reference proteome</keyword>
<protein>
    <submittedName>
        <fullName evidence="2">Uncharacterized protein</fullName>
    </submittedName>
</protein>
<proteinExistence type="predicted"/>
<comment type="caution">
    <text evidence="2">The sequence shown here is derived from an EMBL/GenBank/DDBJ whole genome shotgun (WGS) entry which is preliminary data.</text>
</comment>
<dbReference type="Proteomes" id="UP000664169">
    <property type="component" value="Unassembled WGS sequence"/>
</dbReference>
<evidence type="ECO:0000313" key="2">
    <source>
        <dbReference type="EMBL" id="CAF9913375.1"/>
    </source>
</evidence>
<dbReference type="EMBL" id="CAJPDQ010000008">
    <property type="protein sequence ID" value="CAF9913375.1"/>
    <property type="molecule type" value="Genomic_DNA"/>
</dbReference>
<gene>
    <name evidence="2" type="ORF">GOMPHAMPRED_007878</name>
</gene>
<feature type="compositionally biased region" description="Polar residues" evidence="1">
    <location>
        <begin position="36"/>
        <end position="50"/>
    </location>
</feature>
<sequence length="755" mass="85707">MDPRQSSLDDARHGPNATPGRRSFSRTATRDHMLGAQQQLLEYRRTSQQTSHDRIDSTAITSPNSLSALEESSKDDRTVVEPLITHLNGAVVEFKRNLTESDQEAFGECLPPALLDRGIKQVFGQRMMKLLEAISEFAEFNEDLTGSVLASDVWKITQFSILILAERSSVADTVLADIVSKALMDIGQRSPPFRLLRLHFSHSKPLHELALEYQIFLVKALLELIRSIRTSRWQSLGSDFYEAFKAKGSTLFDENNLISLHYTLPPHQVSLSATHVRTIIELGLKKNQKIFFILDGLDECPFSVQEEVLTQLREVQCHGNLSICISSGQRSEVLETMLSQFKEPVSISQSIPNPELRAYIDNEIVSWLRSRRGCVTNPTLVDDIFQTLHEDCNRMFHVVGLHLWMLRHCNSEVDTRWALERLPGTLEETYNRMFADDSLRLDGPKKAFLEIILDAQRPLKKEELREAINITPGGYQYDPDRISNHIAEIWEDFEFLVNVDEEDSVVTLVHSSIAQYLLNRQNGILSYSDCSLSIVVRGLTSINYSTFERRVGPAFSSTDISGAPAQTLIDHGTFSGLDRANALYVAEVGGWDEVLKIMIESPLFDTGWRAHRITFGAALLDDLVDELQMESQLEHLLSVLPELLNIFALKMANLSPDSRYGAVRRGYIVYEQTSKVSERLFDLPRSYANIYSDITSMLKDQWLERPRSAKYEPKSLISWHDRLNLLGPRMIDDFPEVYPDGTKPTTDDIDPVMLN</sequence>
<dbReference type="PANTHER" id="PTHR10039">
    <property type="entry name" value="AMELOGENIN"/>
    <property type="match status" value="1"/>
</dbReference>
<name>A0A8H3IAD0_9LECA</name>
<dbReference type="OrthoDB" id="7464126at2759"/>
<feature type="region of interest" description="Disordered" evidence="1">
    <location>
        <begin position="1"/>
        <end position="74"/>
    </location>
</feature>
<evidence type="ECO:0000313" key="3">
    <source>
        <dbReference type="Proteomes" id="UP000664169"/>
    </source>
</evidence>
<reference evidence="2" key="1">
    <citation type="submission" date="2021-03" db="EMBL/GenBank/DDBJ databases">
        <authorList>
            <person name="Tagirdzhanova G."/>
        </authorList>
    </citation>
    <scope>NUCLEOTIDE SEQUENCE</scope>
</reference>
<feature type="compositionally biased region" description="Basic and acidic residues" evidence="1">
    <location>
        <begin position="1"/>
        <end position="13"/>
    </location>
</feature>
<feature type="compositionally biased region" description="Polar residues" evidence="1">
    <location>
        <begin position="58"/>
        <end position="67"/>
    </location>
</feature>
<organism evidence="2 3">
    <name type="scientific">Gomphillus americanus</name>
    <dbReference type="NCBI Taxonomy" id="1940652"/>
    <lineage>
        <taxon>Eukaryota</taxon>
        <taxon>Fungi</taxon>
        <taxon>Dikarya</taxon>
        <taxon>Ascomycota</taxon>
        <taxon>Pezizomycotina</taxon>
        <taxon>Lecanoromycetes</taxon>
        <taxon>OSLEUM clade</taxon>
        <taxon>Ostropomycetidae</taxon>
        <taxon>Ostropales</taxon>
        <taxon>Graphidaceae</taxon>
        <taxon>Gomphilloideae</taxon>
        <taxon>Gomphillus</taxon>
    </lineage>
</organism>
<accession>A0A8H3IAD0</accession>